<name>A0A072P4M1_SCHAZ</name>
<protein>
    <submittedName>
        <fullName evidence="1">Uncharacterized protein</fullName>
    </submittedName>
</protein>
<evidence type="ECO:0000313" key="2">
    <source>
        <dbReference type="Proteomes" id="UP000027936"/>
    </source>
</evidence>
<dbReference type="EMBL" id="JJRY01000001">
    <property type="protein sequence ID" value="KEF40435.1"/>
    <property type="molecule type" value="Genomic_DNA"/>
</dbReference>
<dbReference type="AlphaFoldDB" id="A0A072P4M1"/>
<accession>A0A072P4M1</accession>
<dbReference type="Proteomes" id="UP000027936">
    <property type="component" value="Unassembled WGS sequence"/>
</dbReference>
<proteinExistence type="predicted"/>
<dbReference type="RefSeq" id="WP_051678020.1">
    <property type="nucleotide sequence ID" value="NZ_JJRY01000001.1"/>
</dbReference>
<dbReference type="PATRIC" id="fig|1348973.3.peg.449"/>
<organism evidence="1 2">
    <name type="scientific">Schinkia azotoformans MEV2011</name>
    <dbReference type="NCBI Taxonomy" id="1348973"/>
    <lineage>
        <taxon>Bacteria</taxon>
        <taxon>Bacillati</taxon>
        <taxon>Bacillota</taxon>
        <taxon>Bacilli</taxon>
        <taxon>Bacillales</taxon>
        <taxon>Bacillaceae</taxon>
        <taxon>Calidifontibacillus/Schinkia group</taxon>
        <taxon>Schinkia</taxon>
    </lineage>
</organism>
<evidence type="ECO:0000313" key="1">
    <source>
        <dbReference type="EMBL" id="KEF40435.1"/>
    </source>
</evidence>
<gene>
    <name evidence="1" type="ORF">M670_00461</name>
</gene>
<sequence>MKVKFNFEFQFYKGIKLQLIERGYPKTQKAKRFSIGGTNQNVWIPNKHLTENGTIIEGENIDYVFRKAQRQLELAGYTNPIIGIKRRSTS</sequence>
<dbReference type="OrthoDB" id="2086614at2"/>
<reference evidence="1 2" key="1">
    <citation type="submission" date="2014-04" db="EMBL/GenBank/DDBJ databases">
        <title>Draft genome sequence of Bacillus azotoformans MEV2011, a (co-) denitrifying strain unable to grow in the presence of oxygen.</title>
        <authorList>
            <person name="Nielsen M."/>
            <person name="Schreiber L."/>
            <person name="Finster K."/>
            <person name="Schramm A."/>
        </authorList>
    </citation>
    <scope>NUCLEOTIDE SEQUENCE [LARGE SCALE GENOMIC DNA]</scope>
    <source>
        <strain evidence="1 2">MEV2011</strain>
    </source>
</reference>
<comment type="caution">
    <text evidence="1">The sequence shown here is derived from an EMBL/GenBank/DDBJ whole genome shotgun (WGS) entry which is preliminary data.</text>
</comment>